<dbReference type="PANTHER" id="PTHR11880">
    <property type="entry name" value="RIBOSOMAL PROTEIN S19P FAMILY MEMBER"/>
    <property type="match status" value="1"/>
</dbReference>
<evidence type="ECO:0000256" key="4">
    <source>
        <dbReference type="ARBA" id="ARBA00022980"/>
    </source>
</evidence>
<comment type="function">
    <text evidence="7">Protein S19 forms a complex with S13 that binds strongly to the 16S ribosomal RNA.</text>
</comment>
<keyword evidence="2 7" id="KW-0699">rRNA-binding</keyword>
<dbReference type="InterPro" id="IPR005732">
    <property type="entry name" value="Ribosomal_uS19_bac-type"/>
</dbReference>
<evidence type="ECO:0000313" key="9">
    <source>
        <dbReference type="EMBL" id="QOT13830.1"/>
    </source>
</evidence>
<dbReference type="HAMAP" id="MF_00531">
    <property type="entry name" value="Ribosomal_uS19"/>
    <property type="match status" value="1"/>
</dbReference>
<dbReference type="NCBIfam" id="TIGR01050">
    <property type="entry name" value="rpsS_bact"/>
    <property type="match status" value="1"/>
</dbReference>
<protein>
    <recommendedName>
        <fullName evidence="6 7">Small ribosomal subunit protein uS19c</fullName>
    </recommendedName>
</protein>
<keyword evidence="3 7" id="KW-0694">RNA-binding</keyword>
<organism evidence="9">
    <name type="scientific">Micrasterias rotata</name>
    <dbReference type="NCBI Taxonomy" id="130981"/>
    <lineage>
        <taxon>Eukaryota</taxon>
        <taxon>Viridiplantae</taxon>
        <taxon>Streptophyta</taxon>
        <taxon>Zygnematophyceae</taxon>
        <taxon>Zygnematophycidae</taxon>
        <taxon>Desmidiales</taxon>
        <taxon>Desmidiaceae</taxon>
        <taxon>Micrasterias</taxon>
    </lineage>
</organism>
<dbReference type="GO" id="GO:0009507">
    <property type="term" value="C:chloroplast"/>
    <property type="evidence" value="ECO:0007669"/>
    <property type="project" value="UniProtKB-SubCell"/>
</dbReference>
<dbReference type="PIRSF" id="PIRSF002144">
    <property type="entry name" value="Ribosomal_S19"/>
    <property type="match status" value="1"/>
</dbReference>
<comment type="subcellular location">
    <subcellularLocation>
        <location evidence="7">Plastid</location>
        <location evidence="7">Chloroplast</location>
    </subcellularLocation>
</comment>
<accession>A0A7M2BUD2</accession>
<evidence type="ECO:0000256" key="2">
    <source>
        <dbReference type="ARBA" id="ARBA00022730"/>
    </source>
</evidence>
<evidence type="ECO:0000256" key="1">
    <source>
        <dbReference type="ARBA" id="ARBA00007345"/>
    </source>
</evidence>
<reference evidence="9" key="1">
    <citation type="submission" date="2020-08" db="EMBL/GenBank/DDBJ databases">
        <title>DNAmark Project.</title>
        <authorList>
            <person name="Langkjaer E."/>
        </authorList>
    </citation>
    <scope>NUCLEOTIDE SEQUENCE</scope>
    <source>
        <strain evidence="9">DM120</strain>
    </source>
</reference>
<evidence type="ECO:0000256" key="6">
    <source>
        <dbReference type="ARBA" id="ARBA00035253"/>
    </source>
</evidence>
<dbReference type="EMBL" id="MT883626">
    <property type="protein sequence ID" value="QOT13830.1"/>
    <property type="molecule type" value="Genomic_DNA"/>
</dbReference>
<dbReference type="GO" id="GO:0000028">
    <property type="term" value="P:ribosomal small subunit assembly"/>
    <property type="evidence" value="ECO:0007669"/>
    <property type="project" value="TreeGrafter"/>
</dbReference>
<dbReference type="InterPro" id="IPR002222">
    <property type="entry name" value="Ribosomal_uS19"/>
</dbReference>
<dbReference type="Pfam" id="PF00203">
    <property type="entry name" value="Ribosomal_S19"/>
    <property type="match status" value="1"/>
</dbReference>
<dbReference type="AlphaFoldDB" id="A0A7M2BUD2"/>
<name>A0A7M2BUD2_9VIRI</name>
<evidence type="ECO:0000256" key="8">
    <source>
        <dbReference type="RuleBase" id="RU003485"/>
    </source>
</evidence>
<keyword evidence="9" id="KW-0934">Plastid</keyword>
<dbReference type="InterPro" id="IPR020934">
    <property type="entry name" value="Ribosomal_uS19_CS"/>
</dbReference>
<keyword evidence="5 7" id="KW-0687">Ribonucleoprotein</keyword>
<geneLocation type="chloroplast" evidence="9"/>
<dbReference type="Gene3D" id="3.30.860.10">
    <property type="entry name" value="30s Ribosomal Protein S19, Chain A"/>
    <property type="match status" value="1"/>
</dbReference>
<dbReference type="FunFam" id="3.30.860.10:FF:000001">
    <property type="entry name" value="30S ribosomal protein S19"/>
    <property type="match status" value="1"/>
</dbReference>
<evidence type="ECO:0000256" key="5">
    <source>
        <dbReference type="ARBA" id="ARBA00023274"/>
    </source>
</evidence>
<dbReference type="SUPFAM" id="SSF54570">
    <property type="entry name" value="Ribosomal protein S19"/>
    <property type="match status" value="1"/>
</dbReference>
<proteinExistence type="inferred from homology"/>
<evidence type="ECO:0000256" key="3">
    <source>
        <dbReference type="ARBA" id="ARBA00022884"/>
    </source>
</evidence>
<dbReference type="PANTHER" id="PTHR11880:SF8">
    <property type="entry name" value="SMALL RIBOSOMAL SUBUNIT PROTEIN US19M"/>
    <property type="match status" value="1"/>
</dbReference>
<keyword evidence="9" id="KW-0150">Chloroplast</keyword>
<gene>
    <name evidence="7 9" type="primary">rps19</name>
</gene>
<dbReference type="PRINTS" id="PR00975">
    <property type="entry name" value="RIBOSOMALS19"/>
</dbReference>
<dbReference type="GO" id="GO:0005763">
    <property type="term" value="C:mitochondrial small ribosomal subunit"/>
    <property type="evidence" value="ECO:0007669"/>
    <property type="project" value="TreeGrafter"/>
</dbReference>
<comment type="similarity">
    <text evidence="1 7 8">Belongs to the universal ribosomal protein uS19 family.</text>
</comment>
<dbReference type="InterPro" id="IPR023575">
    <property type="entry name" value="Ribosomal_uS19_SF"/>
</dbReference>
<dbReference type="GO" id="GO:0019843">
    <property type="term" value="F:rRNA binding"/>
    <property type="evidence" value="ECO:0007669"/>
    <property type="project" value="UniProtKB-UniRule"/>
</dbReference>
<dbReference type="GO" id="GO:0006412">
    <property type="term" value="P:translation"/>
    <property type="evidence" value="ECO:0007669"/>
    <property type="project" value="UniProtKB-UniRule"/>
</dbReference>
<dbReference type="GO" id="GO:0003735">
    <property type="term" value="F:structural constituent of ribosome"/>
    <property type="evidence" value="ECO:0007669"/>
    <property type="project" value="InterPro"/>
</dbReference>
<keyword evidence="4 7" id="KW-0689">Ribosomal protein</keyword>
<evidence type="ECO:0000256" key="7">
    <source>
        <dbReference type="HAMAP-Rule" id="MF_00531"/>
    </source>
</evidence>
<dbReference type="PROSITE" id="PS00323">
    <property type="entry name" value="RIBOSOMAL_S19"/>
    <property type="match status" value="1"/>
</dbReference>
<sequence>MEKMARSLKKGPFVADHLLKKIESLNAQGEKKVIITWSRASIIVPGMIGHTIAVHNGREHLPVYITDLMVGHKLGEFAPTRTFRGHAKSDKKSRR</sequence>